<evidence type="ECO:0000313" key="4">
    <source>
        <dbReference type="WBParaSite" id="EVEC_0000816001-mRNA-1"/>
    </source>
</evidence>
<gene>
    <name evidence="2" type="ORF">EVEC_LOCUS7644</name>
</gene>
<dbReference type="AlphaFoldDB" id="A0A0N4VC74"/>
<reference evidence="2 3" key="2">
    <citation type="submission" date="2018-10" db="EMBL/GenBank/DDBJ databases">
        <authorList>
            <consortium name="Pathogen Informatics"/>
        </authorList>
    </citation>
    <scope>NUCLEOTIDE SEQUENCE [LARGE SCALE GENOMIC DNA]</scope>
</reference>
<dbReference type="EMBL" id="UXUI01009024">
    <property type="protein sequence ID" value="VDD92893.1"/>
    <property type="molecule type" value="Genomic_DNA"/>
</dbReference>
<sequence length="67" mass="7965">MKRQCRKKCGYCFTSQKFLYLLYYLTFLILECKGELSNCAKKIGLCDKFEYASLMSSHCRKHVHTVR</sequence>
<protein>
    <submittedName>
        <fullName evidence="4">ShKT domain-containing protein</fullName>
    </submittedName>
</protein>
<dbReference type="Proteomes" id="UP000274131">
    <property type="component" value="Unassembled WGS sequence"/>
</dbReference>
<dbReference type="Pfam" id="PF01549">
    <property type="entry name" value="ShK"/>
    <property type="match status" value="2"/>
</dbReference>
<name>A0A0N4VC74_ENTVE</name>
<accession>A0A0N4VC74</accession>
<evidence type="ECO:0000259" key="1">
    <source>
        <dbReference type="Pfam" id="PF01549"/>
    </source>
</evidence>
<reference evidence="4" key="1">
    <citation type="submission" date="2017-02" db="UniProtKB">
        <authorList>
            <consortium name="WormBaseParasite"/>
        </authorList>
    </citation>
    <scope>IDENTIFICATION</scope>
</reference>
<keyword evidence="3" id="KW-1185">Reference proteome</keyword>
<dbReference type="WBParaSite" id="EVEC_0000816001-mRNA-1">
    <property type="protein sequence ID" value="EVEC_0000816001-mRNA-1"/>
    <property type="gene ID" value="EVEC_0000816001"/>
</dbReference>
<evidence type="ECO:0000313" key="3">
    <source>
        <dbReference type="Proteomes" id="UP000274131"/>
    </source>
</evidence>
<feature type="domain" description="ShKT" evidence="1">
    <location>
        <begin position="1"/>
        <end position="12"/>
    </location>
</feature>
<proteinExistence type="predicted"/>
<feature type="domain" description="ShKT" evidence="1">
    <location>
        <begin position="32"/>
        <end position="61"/>
    </location>
</feature>
<evidence type="ECO:0000313" key="2">
    <source>
        <dbReference type="EMBL" id="VDD92893.1"/>
    </source>
</evidence>
<organism evidence="4">
    <name type="scientific">Enterobius vermicularis</name>
    <name type="common">Human pinworm</name>
    <dbReference type="NCBI Taxonomy" id="51028"/>
    <lineage>
        <taxon>Eukaryota</taxon>
        <taxon>Metazoa</taxon>
        <taxon>Ecdysozoa</taxon>
        <taxon>Nematoda</taxon>
        <taxon>Chromadorea</taxon>
        <taxon>Rhabditida</taxon>
        <taxon>Spirurina</taxon>
        <taxon>Oxyuridomorpha</taxon>
        <taxon>Oxyuroidea</taxon>
        <taxon>Oxyuridae</taxon>
        <taxon>Enterobius</taxon>
    </lineage>
</organism>
<dbReference type="InterPro" id="IPR003582">
    <property type="entry name" value="ShKT_dom"/>
</dbReference>